<organism evidence="1 2">
    <name type="scientific">Phenylobacterium glaciei</name>
    <dbReference type="NCBI Taxonomy" id="2803784"/>
    <lineage>
        <taxon>Bacteria</taxon>
        <taxon>Pseudomonadati</taxon>
        <taxon>Pseudomonadota</taxon>
        <taxon>Alphaproteobacteria</taxon>
        <taxon>Caulobacterales</taxon>
        <taxon>Caulobacteraceae</taxon>
        <taxon>Phenylobacterium</taxon>
    </lineage>
</organism>
<dbReference type="Proteomes" id="UP000622580">
    <property type="component" value="Unassembled WGS sequence"/>
</dbReference>
<protein>
    <submittedName>
        <fullName evidence="1">Uncharacterized protein</fullName>
    </submittedName>
</protein>
<name>A0A941D3W8_9CAUL</name>
<accession>A0A941D3W8</accession>
<reference evidence="1" key="1">
    <citation type="submission" date="2021-04" db="EMBL/GenBank/DDBJ databases">
        <title>Draft genome assembly of strain Phenylobacterium sp. 20VBR1 using MiniION and Illumina platforms.</title>
        <authorList>
            <person name="Thomas F.A."/>
            <person name="Krishnan K.P."/>
            <person name="Sinha R.K."/>
        </authorList>
    </citation>
    <scope>NUCLEOTIDE SEQUENCE</scope>
    <source>
        <strain evidence="1">20VBR1</strain>
    </source>
</reference>
<evidence type="ECO:0000313" key="2">
    <source>
        <dbReference type="Proteomes" id="UP000622580"/>
    </source>
</evidence>
<proteinExistence type="predicted"/>
<comment type="caution">
    <text evidence="1">The sequence shown here is derived from an EMBL/GenBank/DDBJ whole genome shotgun (WGS) entry which is preliminary data.</text>
</comment>
<evidence type="ECO:0000313" key="1">
    <source>
        <dbReference type="EMBL" id="MBR7620353.1"/>
    </source>
</evidence>
<keyword evidence="2" id="KW-1185">Reference proteome</keyword>
<dbReference type="RefSeq" id="WP_215341092.1">
    <property type="nucleotide sequence ID" value="NZ_JAGSGD010000001.1"/>
</dbReference>
<dbReference type="EMBL" id="JAGSGD010000001">
    <property type="protein sequence ID" value="MBR7620353.1"/>
    <property type="molecule type" value="Genomic_DNA"/>
</dbReference>
<gene>
    <name evidence="1" type="ORF">JKL49_13240</name>
</gene>
<dbReference type="AlphaFoldDB" id="A0A941D3W8"/>
<sequence length="193" mass="21169">MPWLPLYLFGDDHNVLLEMLNDDPEVAFIVADGVGRWKAVETISALSGERHAFWHVASGPLPLLAAAHDSPDSEVEDPWQGWAERRAGADPNTPYFGAGHPGIFWLNLKNRSHANEQTIGLSSFEWIGHRYAKLGKVVEPSTDKWWKRLGATIRRSSSKVPRGGPKGSFKPEIYALPGAACAFAEGKGADDNP</sequence>